<dbReference type="NCBIfam" id="TIGR03061">
    <property type="entry name" value="pip_yhgE_Nterm"/>
    <property type="match status" value="1"/>
</dbReference>
<dbReference type="InterPro" id="IPR013525">
    <property type="entry name" value="ABC2_TM"/>
</dbReference>
<dbReference type="InterPro" id="IPR051328">
    <property type="entry name" value="T7SS_ABC-Transporter"/>
</dbReference>
<dbReference type="AlphaFoldDB" id="A0A7W7MMX4"/>
<gene>
    <name evidence="7" type="ORF">BJ971_000959</name>
</gene>
<comment type="caution">
    <text evidence="7">The sequence shown here is derived from an EMBL/GenBank/DDBJ whole genome shotgun (WGS) entry which is preliminary data.</text>
</comment>
<dbReference type="InterPro" id="IPR023908">
    <property type="entry name" value="xxxLxxG_rpt"/>
</dbReference>
<accession>A0A7W7MMX4</accession>
<dbReference type="NCBIfam" id="TIGR03062">
    <property type="entry name" value="pip_yhgE_Cterm"/>
    <property type="match status" value="1"/>
</dbReference>
<sequence length="714" mass="73350">MTRFSSVRLAGFELRRFFRGRLPAAALVVVAVIPLLYGALYLYAFWDPYGHLNHIPAALVVEDIQATATDGTKVQAGRDLADELIEREVFDWHVTDARGAEAGLADGSYQIALRIPRDFSANLTTGPDADAVPKSAQLIVLSDDATNYLSGVFSRTAFEEVRVAAAQSAQAGYFDKMLIGFTDLKKQTQEAADGAGKLDDGLTDASTGADRLEGGLNNASRGAGQLSGGLGSAARGAGDLADGLASLQSGAAQLASGTRQAADGGKRLATAVDTAADRIEPMLRNNAKRIEDAANKAADGADLLASNVGKLSAAADDAVERAEQLKAYLDGLPDDTAGIGEARATAGELVAAAKRVQSTIRAADLDGLSERLHDVAVTARKVADAAPRLADDVASARRNIDDLATGLGELATGAQRLNNGTADAAAGATDLRGGIYQLASGARRLDGGLDRLSTGGRQLATGIGDLQGGAAELASGLADGADQIPGYGEDTSDRAEALSEPVGLDRTVRHPAATYGVGFAPYFLALALWVGAMISFMVLRPLNRRYVVSAAPAYRVALAGLLPAVAVGLAQAVLLFAVVVFGLGLSPVNPLVTLGLMMLTATTFAAIMQLLGAALGAAGRVVALALLMLQLTSSGGTYPVQTSPAFFQAAHPLLPMTYVVEALRHAIDGGSAGTVSRGALVLLGFALGALALTVAVAGRARRLTPSALHPELVI</sequence>
<feature type="domain" description="ABC-2 type transporter transmembrane" evidence="6">
    <location>
        <begin position="496"/>
        <end position="693"/>
    </location>
</feature>
<keyword evidence="8" id="KW-1185">Reference proteome</keyword>
<dbReference type="SUPFAM" id="SSF58104">
    <property type="entry name" value="Methyl-accepting chemotaxis protein (MCP) signaling domain"/>
    <property type="match status" value="1"/>
</dbReference>
<protein>
    <submittedName>
        <fullName evidence="7">Putative membrane protein</fullName>
    </submittedName>
</protein>
<comment type="subcellular location">
    <subcellularLocation>
        <location evidence="1">Membrane</location>
        <topology evidence="1">Multi-pass membrane protein</topology>
    </subcellularLocation>
</comment>
<dbReference type="InterPro" id="IPR017500">
    <property type="entry name" value="Phage_infect_YhgE_N"/>
</dbReference>
<keyword evidence="4 5" id="KW-0472">Membrane</keyword>
<dbReference type="PANTHER" id="PTHR43077:SF5">
    <property type="entry name" value="PHAGE INFECTION PROTEIN"/>
    <property type="match status" value="1"/>
</dbReference>
<dbReference type="GO" id="GO:0016020">
    <property type="term" value="C:membrane"/>
    <property type="evidence" value="ECO:0007669"/>
    <property type="project" value="UniProtKB-SubCell"/>
</dbReference>
<evidence type="ECO:0000313" key="7">
    <source>
        <dbReference type="EMBL" id="MBB4760403.1"/>
    </source>
</evidence>
<organism evidence="7 8">
    <name type="scientific">Actinoplanes digitatis</name>
    <dbReference type="NCBI Taxonomy" id="1868"/>
    <lineage>
        <taxon>Bacteria</taxon>
        <taxon>Bacillati</taxon>
        <taxon>Actinomycetota</taxon>
        <taxon>Actinomycetes</taxon>
        <taxon>Micromonosporales</taxon>
        <taxon>Micromonosporaceae</taxon>
        <taxon>Actinoplanes</taxon>
    </lineage>
</organism>
<feature type="transmembrane region" description="Helical" evidence="5">
    <location>
        <begin position="519"/>
        <end position="539"/>
    </location>
</feature>
<reference evidence="7 8" key="1">
    <citation type="submission" date="2020-08" db="EMBL/GenBank/DDBJ databases">
        <title>Sequencing the genomes of 1000 actinobacteria strains.</title>
        <authorList>
            <person name="Klenk H.-P."/>
        </authorList>
    </citation>
    <scope>NUCLEOTIDE SEQUENCE [LARGE SCALE GENOMIC DNA]</scope>
    <source>
        <strain evidence="7 8">DSM 43149</strain>
    </source>
</reference>
<feature type="transmembrane region" description="Helical" evidence="5">
    <location>
        <begin position="621"/>
        <end position="640"/>
    </location>
</feature>
<feature type="transmembrane region" description="Helical" evidence="5">
    <location>
        <begin position="591"/>
        <end position="614"/>
    </location>
</feature>
<evidence type="ECO:0000256" key="4">
    <source>
        <dbReference type="ARBA" id="ARBA00023136"/>
    </source>
</evidence>
<dbReference type="InterPro" id="IPR017501">
    <property type="entry name" value="Phage_infect_YhgE_C"/>
</dbReference>
<evidence type="ECO:0000256" key="2">
    <source>
        <dbReference type="ARBA" id="ARBA00022692"/>
    </source>
</evidence>
<dbReference type="RefSeq" id="WP_184990167.1">
    <property type="nucleotide sequence ID" value="NZ_BOMK01000038.1"/>
</dbReference>
<evidence type="ECO:0000313" key="8">
    <source>
        <dbReference type="Proteomes" id="UP000578112"/>
    </source>
</evidence>
<name>A0A7W7MMX4_9ACTN</name>
<dbReference type="EMBL" id="JACHNH010000001">
    <property type="protein sequence ID" value="MBB4760403.1"/>
    <property type="molecule type" value="Genomic_DNA"/>
</dbReference>
<evidence type="ECO:0000256" key="5">
    <source>
        <dbReference type="SAM" id="Phobius"/>
    </source>
</evidence>
<dbReference type="NCBIfam" id="TIGR03057">
    <property type="entry name" value="xxxLxxG_by_4"/>
    <property type="match status" value="1"/>
</dbReference>
<feature type="transmembrane region" description="Helical" evidence="5">
    <location>
        <begin position="679"/>
        <end position="698"/>
    </location>
</feature>
<keyword evidence="2 5" id="KW-0812">Transmembrane</keyword>
<feature type="transmembrane region" description="Helical" evidence="5">
    <location>
        <begin position="21"/>
        <end position="46"/>
    </location>
</feature>
<evidence type="ECO:0000256" key="3">
    <source>
        <dbReference type="ARBA" id="ARBA00022989"/>
    </source>
</evidence>
<dbReference type="GO" id="GO:0140359">
    <property type="term" value="F:ABC-type transporter activity"/>
    <property type="evidence" value="ECO:0007669"/>
    <property type="project" value="InterPro"/>
</dbReference>
<dbReference type="Proteomes" id="UP000578112">
    <property type="component" value="Unassembled WGS sequence"/>
</dbReference>
<dbReference type="Pfam" id="PF12698">
    <property type="entry name" value="ABC2_membrane_3"/>
    <property type="match status" value="1"/>
</dbReference>
<evidence type="ECO:0000259" key="6">
    <source>
        <dbReference type="Pfam" id="PF12698"/>
    </source>
</evidence>
<proteinExistence type="predicted"/>
<dbReference type="PANTHER" id="PTHR43077">
    <property type="entry name" value="TRANSPORT PERMEASE YVFS-RELATED"/>
    <property type="match status" value="1"/>
</dbReference>
<feature type="transmembrane region" description="Helical" evidence="5">
    <location>
        <begin position="560"/>
        <end position="585"/>
    </location>
</feature>
<keyword evidence="3 5" id="KW-1133">Transmembrane helix</keyword>
<evidence type="ECO:0000256" key="1">
    <source>
        <dbReference type="ARBA" id="ARBA00004141"/>
    </source>
</evidence>